<feature type="signal peptide" evidence="1">
    <location>
        <begin position="1"/>
        <end position="26"/>
    </location>
</feature>
<evidence type="ECO:0000313" key="2">
    <source>
        <dbReference type="EMBL" id="MBC6609318.1"/>
    </source>
</evidence>
<gene>
    <name evidence="2" type="ORF">H8B15_00170</name>
</gene>
<accession>A0ABR7MEF9</accession>
<comment type="caution">
    <text evidence="2">The sequence shown here is derived from an EMBL/GenBank/DDBJ whole genome shotgun (WGS) entry which is preliminary data.</text>
</comment>
<feature type="chain" id="PRO_5047445247" description="LPXTG cell wall anchor domain-containing protein" evidence="1">
    <location>
        <begin position="27"/>
        <end position="69"/>
    </location>
</feature>
<evidence type="ECO:0000313" key="3">
    <source>
        <dbReference type="Proteomes" id="UP000622017"/>
    </source>
</evidence>
<sequence>MKIVTNALRFAITAFLLTRAAAPAQASDILLPVPVQDCPPPTHAPIDGGASVLLAGGAAYMVRRIRKNK</sequence>
<dbReference type="Proteomes" id="UP000622017">
    <property type="component" value="Unassembled WGS sequence"/>
</dbReference>
<keyword evidence="1" id="KW-0732">Signal</keyword>
<protein>
    <recommendedName>
        <fullName evidence="4">LPXTG cell wall anchor domain-containing protein</fullName>
    </recommendedName>
</protein>
<dbReference type="InterPro" id="IPR058207">
    <property type="entry name" value="PID_CTERM"/>
</dbReference>
<keyword evidence="3" id="KW-1185">Reference proteome</keyword>
<organism evidence="2 3">
    <name type="scientific">Hymenobacter citatus</name>
    <dbReference type="NCBI Taxonomy" id="2763506"/>
    <lineage>
        <taxon>Bacteria</taxon>
        <taxon>Pseudomonadati</taxon>
        <taxon>Bacteroidota</taxon>
        <taxon>Cytophagia</taxon>
        <taxon>Cytophagales</taxon>
        <taxon>Hymenobacteraceae</taxon>
        <taxon>Hymenobacter</taxon>
    </lineage>
</organism>
<proteinExistence type="predicted"/>
<dbReference type="EMBL" id="JACSCY010000001">
    <property type="protein sequence ID" value="MBC6609318.1"/>
    <property type="molecule type" value="Genomic_DNA"/>
</dbReference>
<reference evidence="2 3" key="1">
    <citation type="submission" date="2020-08" db="EMBL/GenBank/DDBJ databases">
        <title>Hymenobacter sp.</title>
        <authorList>
            <person name="Kim M.K."/>
        </authorList>
    </citation>
    <scope>NUCLEOTIDE SEQUENCE [LARGE SCALE GENOMIC DNA]</scope>
    <source>
        <strain evidence="2 3">BT507</strain>
    </source>
</reference>
<evidence type="ECO:0000256" key="1">
    <source>
        <dbReference type="SAM" id="SignalP"/>
    </source>
</evidence>
<dbReference type="NCBIfam" id="NF046080">
    <property type="entry name" value="PID_CTERM"/>
    <property type="match status" value="1"/>
</dbReference>
<evidence type="ECO:0008006" key="4">
    <source>
        <dbReference type="Google" id="ProtNLM"/>
    </source>
</evidence>
<dbReference type="RefSeq" id="WP_187317645.1">
    <property type="nucleotide sequence ID" value="NZ_JACSCY010000001.1"/>
</dbReference>
<name>A0ABR7MEF9_9BACT</name>